<dbReference type="OrthoDB" id="5198189at2"/>
<dbReference type="EMBL" id="LSCQ01000074">
    <property type="protein sequence ID" value="KXB34604.1"/>
    <property type="molecule type" value="Genomic_DNA"/>
</dbReference>
<dbReference type="STRING" id="87541.AWM71_05810"/>
<dbReference type="AlphaFoldDB" id="A0A133XUI2"/>
<comment type="caution">
    <text evidence="2">The sequence shown here is derived from an EMBL/GenBank/DDBJ whole genome shotgun (WGS) entry which is preliminary data.</text>
</comment>
<proteinExistence type="predicted"/>
<dbReference type="RefSeq" id="WP_060937103.1">
    <property type="nucleotide sequence ID" value="NZ_JASOZP010000011.1"/>
</dbReference>
<protein>
    <submittedName>
        <fullName evidence="2">Uncharacterized protein</fullName>
    </submittedName>
</protein>
<keyword evidence="1" id="KW-0472">Membrane</keyword>
<gene>
    <name evidence="2" type="ORF">HMPREF3187_01372</name>
</gene>
<evidence type="ECO:0000256" key="1">
    <source>
        <dbReference type="SAM" id="Phobius"/>
    </source>
</evidence>
<feature type="transmembrane region" description="Helical" evidence="1">
    <location>
        <begin position="37"/>
        <end position="55"/>
    </location>
</feature>
<name>A0A133XUI2_9LACT</name>
<reference evidence="2 3" key="1">
    <citation type="submission" date="2016-01" db="EMBL/GenBank/DDBJ databases">
        <authorList>
            <person name="Oliw E.H."/>
        </authorList>
    </citation>
    <scope>NUCLEOTIDE SEQUENCE [LARGE SCALE GENOMIC DNA]</scope>
    <source>
        <strain evidence="2 3">KA00635</strain>
    </source>
</reference>
<dbReference type="Proteomes" id="UP000070422">
    <property type="component" value="Unassembled WGS sequence"/>
</dbReference>
<sequence length="72" mass="7909">MVSALVLGSQNGFVIGAITALVSNIFAYGVSSFFFDLAHGLSNVFFLGIFAPSWIQTIRRFKEKYGLFPEIS</sequence>
<feature type="transmembrane region" description="Helical" evidence="1">
    <location>
        <begin position="12"/>
        <end position="31"/>
    </location>
</feature>
<keyword evidence="1" id="KW-0812">Transmembrane</keyword>
<evidence type="ECO:0000313" key="2">
    <source>
        <dbReference type="EMBL" id="KXB34604.1"/>
    </source>
</evidence>
<organism evidence="2 3">
    <name type="scientific">Aerococcus christensenii</name>
    <dbReference type="NCBI Taxonomy" id="87541"/>
    <lineage>
        <taxon>Bacteria</taxon>
        <taxon>Bacillati</taxon>
        <taxon>Bacillota</taxon>
        <taxon>Bacilli</taxon>
        <taxon>Lactobacillales</taxon>
        <taxon>Aerococcaceae</taxon>
        <taxon>Aerococcus</taxon>
    </lineage>
</organism>
<keyword evidence="1" id="KW-1133">Transmembrane helix</keyword>
<accession>A0A133XUI2</accession>
<evidence type="ECO:0000313" key="3">
    <source>
        <dbReference type="Proteomes" id="UP000070422"/>
    </source>
</evidence>
<dbReference type="PATRIC" id="fig|87541.4.peg.1355"/>